<evidence type="ECO:0000256" key="3">
    <source>
        <dbReference type="ARBA" id="ARBA00022723"/>
    </source>
</evidence>
<evidence type="ECO:0000256" key="4">
    <source>
        <dbReference type="ARBA" id="ARBA00023004"/>
    </source>
</evidence>
<dbReference type="AlphaFoldDB" id="A0A2G9RKG6"/>
<dbReference type="Pfam" id="PF00067">
    <property type="entry name" value="p450"/>
    <property type="match status" value="1"/>
</dbReference>
<dbReference type="InterPro" id="IPR036396">
    <property type="entry name" value="Cyt_P450_sf"/>
</dbReference>
<dbReference type="Gene3D" id="1.10.630.10">
    <property type="entry name" value="Cytochrome P450"/>
    <property type="match status" value="1"/>
</dbReference>
<dbReference type="PRINTS" id="PR00463">
    <property type="entry name" value="EP450I"/>
</dbReference>
<dbReference type="OrthoDB" id="1055148at2759"/>
<sequence>MKNIIDVLGFEKSQILKMHTLSEQYGSVYTLYFGLNPIIVICGYEAVKEALINQNDEFCGRGKLPTIGQFTKDYGLSLANGERWKKMRTFAFKTLRDFGLGKRSNEWKIQEEARCVVEEFRKSQGWQSAVILPMYNQK</sequence>
<dbReference type="GO" id="GO:0019373">
    <property type="term" value="P:epoxygenase P450 pathway"/>
    <property type="evidence" value="ECO:0007669"/>
    <property type="project" value="TreeGrafter"/>
</dbReference>
<dbReference type="InterPro" id="IPR050182">
    <property type="entry name" value="Cytochrome_P450_fam2"/>
</dbReference>
<dbReference type="InterPro" id="IPR001128">
    <property type="entry name" value="Cyt_P450"/>
</dbReference>
<accession>A0A2G9RKG6</accession>
<dbReference type="GO" id="GO:0020037">
    <property type="term" value="F:heme binding"/>
    <property type="evidence" value="ECO:0007669"/>
    <property type="project" value="InterPro"/>
</dbReference>
<reference evidence="5" key="1">
    <citation type="submission" date="2017-08" db="EMBL/GenBank/DDBJ databases">
        <title>Assembly of the North American Bullfrog Genome.</title>
        <authorList>
            <person name="Warren R.L."/>
            <person name="Vandervalk B.P."/>
            <person name="Kucuk E."/>
            <person name="Birol I."/>
            <person name="Helbing C."/>
            <person name="Pandoh P."/>
            <person name="Behsaz B."/>
            <person name="Mohamadi H."/>
            <person name="Chu J."/>
            <person name="Jackman S."/>
            <person name="Hammond S.A."/>
            <person name="Veldhoen N."/>
            <person name="Kirk H."/>
            <person name="Zhao Y."/>
            <person name="Coope R."/>
            <person name="Pleasance S."/>
            <person name="Moore R."/>
            <person name="Holt R."/>
        </authorList>
    </citation>
    <scope>NUCLEOTIDE SEQUENCE</scope>
    <source>
        <strain evidence="5">Bruno</strain>
        <tissue evidence="5">Liver</tissue>
    </source>
</reference>
<dbReference type="GO" id="GO:0005737">
    <property type="term" value="C:cytoplasm"/>
    <property type="evidence" value="ECO:0007669"/>
    <property type="project" value="TreeGrafter"/>
</dbReference>
<protein>
    <submittedName>
        <fullName evidence="5">Uncharacterized protein</fullName>
    </submittedName>
</protein>
<evidence type="ECO:0000256" key="2">
    <source>
        <dbReference type="ARBA" id="ARBA00010617"/>
    </source>
</evidence>
<name>A0A2G9RKG6_AQUCT</name>
<dbReference type="GO" id="GO:0008392">
    <property type="term" value="F:arachidonate epoxygenase activity"/>
    <property type="evidence" value="ECO:0007669"/>
    <property type="project" value="TreeGrafter"/>
</dbReference>
<dbReference type="GO" id="GO:0016712">
    <property type="term" value="F:oxidoreductase activity, acting on paired donors, with incorporation or reduction of molecular oxygen, reduced flavin or flavoprotein as one donor, and incorporation of one atom of oxygen"/>
    <property type="evidence" value="ECO:0007669"/>
    <property type="project" value="TreeGrafter"/>
</dbReference>
<keyword evidence="3" id="KW-0479">Metal-binding</keyword>
<dbReference type="InterPro" id="IPR002401">
    <property type="entry name" value="Cyt_P450_E_grp-I"/>
</dbReference>
<organism evidence="5">
    <name type="scientific">Aquarana catesbeiana</name>
    <name type="common">American bullfrog</name>
    <name type="synonym">Rana catesbeiana</name>
    <dbReference type="NCBI Taxonomy" id="8400"/>
    <lineage>
        <taxon>Eukaryota</taxon>
        <taxon>Metazoa</taxon>
        <taxon>Chordata</taxon>
        <taxon>Craniata</taxon>
        <taxon>Vertebrata</taxon>
        <taxon>Euteleostomi</taxon>
        <taxon>Amphibia</taxon>
        <taxon>Batrachia</taxon>
        <taxon>Anura</taxon>
        <taxon>Neobatrachia</taxon>
        <taxon>Ranoidea</taxon>
        <taxon>Ranidae</taxon>
        <taxon>Aquarana</taxon>
    </lineage>
</organism>
<dbReference type="EMBL" id="KV939753">
    <property type="protein sequence ID" value="PIO28380.1"/>
    <property type="molecule type" value="Genomic_DNA"/>
</dbReference>
<dbReference type="GO" id="GO:0006805">
    <property type="term" value="P:xenobiotic metabolic process"/>
    <property type="evidence" value="ECO:0007669"/>
    <property type="project" value="TreeGrafter"/>
</dbReference>
<dbReference type="GO" id="GO:0005506">
    <property type="term" value="F:iron ion binding"/>
    <property type="evidence" value="ECO:0007669"/>
    <property type="project" value="InterPro"/>
</dbReference>
<comment type="cofactor">
    <cofactor evidence="1">
        <name>heme</name>
        <dbReference type="ChEBI" id="CHEBI:30413"/>
    </cofactor>
</comment>
<gene>
    <name evidence="5" type="ORF">AB205_0076820</name>
</gene>
<dbReference type="SUPFAM" id="SSF48264">
    <property type="entry name" value="Cytochrome P450"/>
    <property type="match status" value="1"/>
</dbReference>
<proteinExistence type="inferred from homology"/>
<evidence type="ECO:0000256" key="1">
    <source>
        <dbReference type="ARBA" id="ARBA00001971"/>
    </source>
</evidence>
<evidence type="ECO:0000313" key="5">
    <source>
        <dbReference type="EMBL" id="PIO28380.1"/>
    </source>
</evidence>
<keyword evidence="4" id="KW-0408">Iron</keyword>
<dbReference type="PANTHER" id="PTHR24300:SF393">
    <property type="entry name" value="CYTOCHROME P450 2A6"/>
    <property type="match status" value="1"/>
</dbReference>
<dbReference type="PANTHER" id="PTHR24300">
    <property type="entry name" value="CYTOCHROME P450 508A4-RELATED"/>
    <property type="match status" value="1"/>
</dbReference>
<comment type="similarity">
    <text evidence="2">Belongs to the cytochrome P450 family.</text>
</comment>